<keyword evidence="5" id="KW-1185">Reference proteome</keyword>
<dbReference type="Proteomes" id="UP000682733">
    <property type="component" value="Unassembled WGS sequence"/>
</dbReference>
<dbReference type="EMBL" id="CAJOBC010066353">
    <property type="protein sequence ID" value="CAF4227546.1"/>
    <property type="molecule type" value="Genomic_DNA"/>
</dbReference>
<protein>
    <submittedName>
        <fullName evidence="2">Uncharacterized protein</fullName>
    </submittedName>
</protein>
<dbReference type="PANTHER" id="PTHR22605:SF1">
    <property type="entry name" value="RZ-TYPE DOMAIN-CONTAINING PROTEIN"/>
    <property type="match status" value="1"/>
</dbReference>
<comment type="caution">
    <text evidence="2">The sequence shown here is derived from an EMBL/GenBank/DDBJ whole genome shotgun (WGS) entry which is preliminary data.</text>
</comment>
<evidence type="ECO:0000313" key="3">
    <source>
        <dbReference type="EMBL" id="CAF3967200.1"/>
    </source>
</evidence>
<dbReference type="EMBL" id="CAJNOQ010015083">
    <property type="protein sequence ID" value="CAF1354663.1"/>
    <property type="molecule type" value="Genomic_DNA"/>
</dbReference>
<dbReference type="GO" id="GO:0016887">
    <property type="term" value="F:ATP hydrolysis activity"/>
    <property type="evidence" value="ECO:0007669"/>
    <property type="project" value="InterPro"/>
</dbReference>
<dbReference type="EMBL" id="CAJOBA010033441">
    <property type="protein sequence ID" value="CAF3967200.1"/>
    <property type="molecule type" value="Genomic_DNA"/>
</dbReference>
<evidence type="ECO:0000313" key="4">
    <source>
        <dbReference type="EMBL" id="CAF4227546.1"/>
    </source>
</evidence>
<evidence type="ECO:0000313" key="1">
    <source>
        <dbReference type="EMBL" id="CAF1155980.1"/>
    </source>
</evidence>
<proteinExistence type="predicted"/>
<dbReference type="EMBL" id="CAJNOK010012104">
    <property type="protein sequence ID" value="CAF1155980.1"/>
    <property type="molecule type" value="Genomic_DNA"/>
</dbReference>
<dbReference type="Proteomes" id="UP000677228">
    <property type="component" value="Unassembled WGS sequence"/>
</dbReference>
<accession>A0A815HSY0</accession>
<dbReference type="GO" id="GO:0004842">
    <property type="term" value="F:ubiquitin-protein transferase activity"/>
    <property type="evidence" value="ECO:0007669"/>
    <property type="project" value="InterPro"/>
</dbReference>
<dbReference type="InterPro" id="IPR031248">
    <property type="entry name" value="RNF213"/>
</dbReference>
<dbReference type="AlphaFoldDB" id="A0A815HSY0"/>
<dbReference type="Proteomes" id="UP000663829">
    <property type="component" value="Unassembled WGS sequence"/>
</dbReference>
<dbReference type="OrthoDB" id="2406744at2759"/>
<evidence type="ECO:0000313" key="2">
    <source>
        <dbReference type="EMBL" id="CAF1354663.1"/>
    </source>
</evidence>
<name>A0A815HSY0_9BILA</name>
<gene>
    <name evidence="2" type="ORF">GPM918_LOCUS31085</name>
    <name evidence="1" type="ORF">OVA965_LOCUS21846</name>
    <name evidence="4" type="ORF">SRO942_LOCUS31719</name>
    <name evidence="3" type="ORF">TMI583_LOCUS22559</name>
</gene>
<organism evidence="2 5">
    <name type="scientific">Didymodactylos carnosus</name>
    <dbReference type="NCBI Taxonomy" id="1234261"/>
    <lineage>
        <taxon>Eukaryota</taxon>
        <taxon>Metazoa</taxon>
        <taxon>Spiralia</taxon>
        <taxon>Gnathifera</taxon>
        <taxon>Rotifera</taxon>
        <taxon>Eurotatoria</taxon>
        <taxon>Bdelloidea</taxon>
        <taxon>Philodinida</taxon>
        <taxon>Philodinidae</taxon>
        <taxon>Didymodactylos</taxon>
    </lineage>
</organism>
<dbReference type="PANTHER" id="PTHR22605">
    <property type="entry name" value="RZ-TYPE DOMAIN-CONTAINING PROTEIN"/>
    <property type="match status" value="1"/>
</dbReference>
<reference evidence="2" key="1">
    <citation type="submission" date="2021-02" db="EMBL/GenBank/DDBJ databases">
        <authorList>
            <person name="Nowell W R."/>
        </authorList>
    </citation>
    <scope>NUCLEOTIDE SEQUENCE</scope>
</reference>
<dbReference type="Proteomes" id="UP000681722">
    <property type="component" value="Unassembled WGS sequence"/>
</dbReference>
<evidence type="ECO:0000313" key="5">
    <source>
        <dbReference type="Proteomes" id="UP000663829"/>
    </source>
</evidence>
<sequence length="175" mass="19604">MLIGELNNLKKSINELISMNTFLSASIDRQHVLTDLSNINPADDLQRVLFEINADPRVVTTKPFAKITPHGAVGTEAEVFFMLGSIIRLTSIRRDEDQICIIQMVLCGGDEHVIVFDEIGLAELSPHNPLEVLHAEFQIENCQYGFVGISNWRVDASKMNRALYLLTPDPDVKDL</sequence>